<dbReference type="SUPFAM" id="SSF74924">
    <property type="entry name" value="Cap-Gly domain"/>
    <property type="match status" value="1"/>
</dbReference>
<evidence type="ECO:0000256" key="9">
    <source>
        <dbReference type="ARBA" id="ARBA00022723"/>
    </source>
</evidence>
<comment type="catalytic activity">
    <reaction evidence="1">
        <text>Thiol-dependent hydrolysis of ester, thioester, amide, peptide and isopeptide bonds formed by the C-terminal Gly of ubiquitin (a 76-residue protein attached to proteins as an intracellular targeting signal).</text>
        <dbReference type="EC" id="3.4.19.12"/>
    </reaction>
</comment>
<evidence type="ECO:0000256" key="13">
    <source>
        <dbReference type="ARBA" id="ARBA00022833"/>
    </source>
</evidence>
<evidence type="ECO:0000256" key="2">
    <source>
        <dbReference type="ARBA" id="ARBA00004300"/>
    </source>
</evidence>
<dbReference type="GO" id="GO:0006508">
    <property type="term" value="P:proteolysis"/>
    <property type="evidence" value="ECO:0007669"/>
    <property type="project" value="UniProtKB-KW"/>
</dbReference>
<evidence type="ECO:0000256" key="10">
    <source>
        <dbReference type="ARBA" id="ARBA00022786"/>
    </source>
</evidence>
<dbReference type="EC" id="3.4.19.12" evidence="5"/>
<dbReference type="Pfam" id="PF01302">
    <property type="entry name" value="CAP_GLY"/>
    <property type="match status" value="1"/>
</dbReference>
<evidence type="ECO:0000256" key="5">
    <source>
        <dbReference type="ARBA" id="ARBA00012759"/>
    </source>
</evidence>
<evidence type="ECO:0000256" key="8">
    <source>
        <dbReference type="ARBA" id="ARBA00022670"/>
    </source>
</evidence>
<comment type="caution">
    <text evidence="16">The sequence shown here is derived from an EMBL/GenBank/DDBJ whole genome shotgun (WGS) entry which is preliminary data.</text>
</comment>
<evidence type="ECO:0000313" key="17">
    <source>
        <dbReference type="Proteomes" id="UP001367676"/>
    </source>
</evidence>
<evidence type="ECO:0000256" key="14">
    <source>
        <dbReference type="SAM" id="MobiDB-lite"/>
    </source>
</evidence>
<dbReference type="InterPro" id="IPR038765">
    <property type="entry name" value="Papain-like_cys_pep_sf"/>
</dbReference>
<evidence type="ECO:0000256" key="6">
    <source>
        <dbReference type="ARBA" id="ARBA00022490"/>
    </source>
</evidence>
<dbReference type="GO" id="GO:0005813">
    <property type="term" value="C:centrosome"/>
    <property type="evidence" value="ECO:0007669"/>
    <property type="project" value="UniProtKB-SubCell"/>
</dbReference>
<dbReference type="Pfam" id="PF00443">
    <property type="entry name" value="UCH"/>
    <property type="match status" value="1"/>
</dbReference>
<dbReference type="Gene3D" id="3.60.15.10">
    <property type="entry name" value="Ribonuclease Z/Hydroxyacylglutathione hydrolase-like"/>
    <property type="match status" value="1"/>
</dbReference>
<dbReference type="GO" id="GO:0046872">
    <property type="term" value="F:metal ion binding"/>
    <property type="evidence" value="ECO:0007669"/>
    <property type="project" value="UniProtKB-KW"/>
</dbReference>
<dbReference type="Proteomes" id="UP001367676">
    <property type="component" value="Unassembled WGS sequence"/>
</dbReference>
<dbReference type="GO" id="GO:0031123">
    <property type="term" value="P:RNA 3'-end processing"/>
    <property type="evidence" value="ECO:0007669"/>
    <property type="project" value="UniProtKB-ARBA"/>
</dbReference>
<evidence type="ECO:0000256" key="12">
    <source>
        <dbReference type="ARBA" id="ARBA00022807"/>
    </source>
</evidence>
<organism evidence="16 17">
    <name type="scientific">Parthenolecanium corni</name>
    <dbReference type="NCBI Taxonomy" id="536013"/>
    <lineage>
        <taxon>Eukaryota</taxon>
        <taxon>Metazoa</taxon>
        <taxon>Ecdysozoa</taxon>
        <taxon>Arthropoda</taxon>
        <taxon>Hexapoda</taxon>
        <taxon>Insecta</taxon>
        <taxon>Pterygota</taxon>
        <taxon>Neoptera</taxon>
        <taxon>Paraneoptera</taxon>
        <taxon>Hemiptera</taxon>
        <taxon>Sternorrhyncha</taxon>
        <taxon>Coccoidea</taxon>
        <taxon>Coccidae</taxon>
        <taxon>Parthenolecanium</taxon>
    </lineage>
</organism>
<keyword evidence="6" id="KW-0963">Cytoplasm</keyword>
<dbReference type="Gene3D" id="3.90.70.10">
    <property type="entry name" value="Cysteine proteinases"/>
    <property type="match status" value="1"/>
</dbReference>
<dbReference type="EMBL" id="JBBCAQ010000037">
    <property type="protein sequence ID" value="KAK7573876.1"/>
    <property type="molecule type" value="Genomic_DNA"/>
</dbReference>
<keyword evidence="11" id="KW-0378">Hydrolase</keyword>
<dbReference type="GO" id="GO:0016579">
    <property type="term" value="P:protein deubiquitination"/>
    <property type="evidence" value="ECO:0007669"/>
    <property type="project" value="InterPro"/>
</dbReference>
<proteinExistence type="inferred from homology"/>
<dbReference type="InterPro" id="IPR036859">
    <property type="entry name" value="CAP-Gly_dom_sf"/>
</dbReference>
<dbReference type="GO" id="GO:0048471">
    <property type="term" value="C:perinuclear region of cytoplasm"/>
    <property type="evidence" value="ECO:0007669"/>
    <property type="project" value="UniProtKB-SubCell"/>
</dbReference>
<keyword evidence="13" id="KW-0862">Zinc</keyword>
<evidence type="ECO:0000256" key="3">
    <source>
        <dbReference type="ARBA" id="ARBA00004556"/>
    </source>
</evidence>
<dbReference type="SMART" id="SM01052">
    <property type="entry name" value="CAP_GLY"/>
    <property type="match status" value="2"/>
</dbReference>
<sequence length="1189" mass="135112">MFKKPLNLLANLFKTVKDGPAEVSTQNRSILYLTLPDGPLTLQVFNPGRTSIFPVSSTLIIGPSEVVLVDAQFQKNDAEDLVKLIKSSGKKLTLVYISHGDPDYYFGSEVIQKAFPECPFYAIKDTINLIESTKAAMLDYWSPILKENTPRNIVVPQRLKNFTFNVDGYQIEVKGPVPYKTYCWVSSIEAVLGGFPVFGNNVHLWLAHDQTTKSRSDWYRSLISIDNLYPKIVVPSHFYPGIEFDAQNVEFTEQYLSEVERNLPLTDNSAEFVNAMEKRFPDLQVKFNLKTSAKVLKVVNRAQGYKRLREDVGMSSKYSVSLKGSVKKNAVYYLVTNNVVAKNLRKDCIKTLHAGSLVVLEQTSPRPGYVEVKLVDLEKETNRLEEVVYLCSSEYLLKIDQKVCSLIAAIASSDQKLRIARDAQLCKELSRIEVGTIVEVLSSPSAPSLGYGTVSYKGPVKNLGPGTFFEVKMDNEKFNELPCRKIFAVDKLRPHSDISSNNNRSSSERREDFALPNDQYYSEPEIMKLHEKLNGDSKPLKSQFKAGDRVIWTSESGEHSATICWKNSVGANARVHLGRDECKEVYCERSQSTLLPVSQLIPEDEYSRRKQSSRSMSQMPDKKYSTSSDGVQVGDLLGITDQVDLLGIKDEVDNYSSFGSSCNIPKELRDEEKYFKNEKNSSLYNDFGKYGSSPVSDEFTNSDELGVGSVVEVVIRGERRYGVIKWIGSVPSYGDCTIKQEMAGIELEEENEVGTNGWLRDRKYFDCARNRGYFCLLSNCKKDPRFLDSSFSYGCDTKIPADLGCAVIPGIVEPVNQIENVHELSGKYKGIQGHNNSCYLDATLFSMFTFTSVFDSLLLRPANKSDTASYEEVQRVLREEIVNPLRKNFFVRADRVMKLRTLLDNLTSVTGLTCEEKDPEEFLTSLVAQVLKAEPFLKLSSGHEAYYYQLFVEKDEHLVLPTVQQLFEQSLITSDIKLKEVPSCLIIQMPRFGKSYKMYPRILPSQVLDVTNVIENSPRECVICGKLAEYECKDCFKHYDDDRRYYPCCHKCIEVIHKHQDRLNHKWNRIHVPPEYSVQNNSTIPRHYMELFAVLCIETSHYVAFVKCGMGPDTPWCFFDSMADRKGGLNGYNIPEVVLCPDLPVWLSDEGARSFCEIKDDRHLPTYAKRLLCDAYMCMYQSTDIMMYR</sequence>
<accession>A0AAN9T6B8</accession>
<feature type="region of interest" description="Disordered" evidence="14">
    <location>
        <begin position="598"/>
        <end position="628"/>
    </location>
</feature>
<keyword evidence="17" id="KW-1185">Reference proteome</keyword>
<evidence type="ECO:0000313" key="16">
    <source>
        <dbReference type="EMBL" id="KAK7573876.1"/>
    </source>
</evidence>
<keyword evidence="9" id="KW-0479">Metal-binding</keyword>
<evidence type="ECO:0000259" key="15">
    <source>
        <dbReference type="PROSITE" id="PS50235"/>
    </source>
</evidence>
<dbReference type="PANTHER" id="PTHR11830">
    <property type="entry name" value="40S RIBOSOMAL PROTEIN S3A"/>
    <property type="match status" value="1"/>
</dbReference>
<dbReference type="InterPro" id="IPR001279">
    <property type="entry name" value="Metallo-B-lactamas"/>
</dbReference>
<dbReference type="InterPro" id="IPR036866">
    <property type="entry name" value="RibonucZ/Hydroxyglut_hydro"/>
</dbReference>
<dbReference type="AlphaFoldDB" id="A0AAN9T6B8"/>
<dbReference type="InterPro" id="IPR000938">
    <property type="entry name" value="CAP-Gly_domain"/>
</dbReference>
<evidence type="ECO:0000256" key="7">
    <source>
        <dbReference type="ARBA" id="ARBA00022553"/>
    </source>
</evidence>
<dbReference type="SUPFAM" id="SSF54001">
    <property type="entry name" value="Cysteine proteinases"/>
    <property type="match status" value="1"/>
</dbReference>
<dbReference type="InterPro" id="IPR001394">
    <property type="entry name" value="Peptidase_C19_UCH"/>
</dbReference>
<keyword evidence="7" id="KW-0597">Phosphoprotein</keyword>
<comment type="subcellular location">
    <subcellularLocation>
        <location evidence="2">Cytoplasm</location>
        <location evidence="2">Cytoskeleton</location>
        <location evidence="2">Microtubule organizing center</location>
        <location evidence="2">Centrosome</location>
    </subcellularLocation>
    <subcellularLocation>
        <location evidence="3">Cytoplasm</location>
        <location evidence="3">Perinuclear region</location>
    </subcellularLocation>
</comment>
<protein>
    <recommendedName>
        <fullName evidence="5">ubiquitinyl hydrolase 1</fullName>
        <ecNumber evidence="5">3.4.19.12</ecNumber>
    </recommendedName>
</protein>
<keyword evidence="8" id="KW-0645">Protease</keyword>
<comment type="similarity">
    <text evidence="4">Belongs to the peptidase C19 family.</text>
</comment>
<dbReference type="PROSITE" id="PS50235">
    <property type="entry name" value="USP_3"/>
    <property type="match status" value="1"/>
</dbReference>
<keyword evidence="12" id="KW-0788">Thiol protease</keyword>
<evidence type="ECO:0000256" key="4">
    <source>
        <dbReference type="ARBA" id="ARBA00009085"/>
    </source>
</evidence>
<reference evidence="16 17" key="1">
    <citation type="submission" date="2024-03" db="EMBL/GenBank/DDBJ databases">
        <title>Adaptation during the transition from Ophiocordyceps entomopathogen to insect associate is accompanied by gene loss and intensified selection.</title>
        <authorList>
            <person name="Ward C.M."/>
            <person name="Onetto C.A."/>
            <person name="Borneman A.R."/>
        </authorList>
    </citation>
    <scope>NUCLEOTIDE SEQUENCE [LARGE SCALE GENOMIC DNA]</scope>
    <source>
        <strain evidence="16">AWRI1</strain>
        <tissue evidence="16">Single Adult Female</tissue>
    </source>
</reference>
<dbReference type="GO" id="GO:0004843">
    <property type="term" value="F:cysteine-type deubiquitinase activity"/>
    <property type="evidence" value="ECO:0007669"/>
    <property type="project" value="UniProtKB-EC"/>
</dbReference>
<dbReference type="SMART" id="SM00849">
    <property type="entry name" value="Lactamase_B"/>
    <property type="match status" value="1"/>
</dbReference>
<name>A0AAN9T6B8_9HEMI</name>
<gene>
    <name evidence="16" type="ORF">V9T40_011067</name>
</gene>
<dbReference type="FunFam" id="3.90.70.10:FF:000009">
    <property type="entry name" value="Putative ubiquitin carboxyl-terminal hydrolase CYLD"/>
    <property type="match status" value="1"/>
</dbReference>
<feature type="domain" description="USP" evidence="15">
    <location>
        <begin position="829"/>
        <end position="1183"/>
    </location>
</feature>
<keyword evidence="10" id="KW-0833">Ubl conjugation pathway</keyword>
<evidence type="ECO:0000256" key="1">
    <source>
        <dbReference type="ARBA" id="ARBA00000707"/>
    </source>
</evidence>
<evidence type="ECO:0000256" key="11">
    <source>
        <dbReference type="ARBA" id="ARBA00022801"/>
    </source>
</evidence>
<dbReference type="InterPro" id="IPR028889">
    <property type="entry name" value="USP"/>
</dbReference>
<dbReference type="CDD" id="cd07739">
    <property type="entry name" value="metallo-hydrolase-like_MBL-fold"/>
    <property type="match status" value="1"/>
</dbReference>
<dbReference type="SUPFAM" id="SSF56281">
    <property type="entry name" value="Metallo-hydrolase/oxidoreductase"/>
    <property type="match status" value="1"/>
</dbReference>
<dbReference type="Gene3D" id="2.30.30.190">
    <property type="entry name" value="CAP Gly-rich-like domain"/>
    <property type="match status" value="1"/>
</dbReference>